<feature type="transmembrane region" description="Helical" evidence="12">
    <location>
        <begin position="426"/>
        <end position="445"/>
    </location>
</feature>
<evidence type="ECO:0000256" key="10">
    <source>
        <dbReference type="ARBA" id="ARBA00044721"/>
    </source>
</evidence>
<comment type="similarity">
    <text evidence="3 12">Belongs to the glycosyltransferase 22 family.</text>
</comment>
<evidence type="ECO:0000256" key="2">
    <source>
        <dbReference type="ARBA" id="ARBA00004922"/>
    </source>
</evidence>
<dbReference type="PANTHER" id="PTHR22760:SF1">
    <property type="entry name" value="DOL-P-MAN:MAN(7)GLCNAC(2)-PP-DOL ALPHA-1,6-MANNOSYLTRANSFERASE"/>
    <property type="match status" value="1"/>
</dbReference>
<proteinExistence type="inferred from homology"/>
<keyword evidence="7 12" id="KW-0256">Endoplasmic reticulum</keyword>
<evidence type="ECO:0000256" key="6">
    <source>
        <dbReference type="ARBA" id="ARBA00022692"/>
    </source>
</evidence>
<evidence type="ECO:0000313" key="14">
    <source>
        <dbReference type="Proteomes" id="UP000054399"/>
    </source>
</evidence>
<name>A0ABR3BN60_9TREE</name>
<feature type="transmembrane region" description="Helical" evidence="12">
    <location>
        <begin position="267"/>
        <end position="288"/>
    </location>
</feature>
<dbReference type="PANTHER" id="PTHR22760">
    <property type="entry name" value="GLYCOSYLTRANSFERASE"/>
    <property type="match status" value="1"/>
</dbReference>
<keyword evidence="6 12" id="KW-0812">Transmembrane</keyword>
<keyword evidence="4 12" id="KW-0328">Glycosyltransferase</keyword>
<feature type="transmembrane region" description="Helical" evidence="12">
    <location>
        <begin position="362"/>
        <end position="380"/>
    </location>
</feature>
<dbReference type="RefSeq" id="XP_066612280.1">
    <property type="nucleotide sequence ID" value="XM_066759633.1"/>
</dbReference>
<evidence type="ECO:0000256" key="1">
    <source>
        <dbReference type="ARBA" id="ARBA00004477"/>
    </source>
</evidence>
<feature type="transmembrane region" description="Helical" evidence="12">
    <location>
        <begin position="326"/>
        <end position="350"/>
    </location>
</feature>
<keyword evidence="5" id="KW-0808">Transferase</keyword>
<evidence type="ECO:0000256" key="7">
    <source>
        <dbReference type="ARBA" id="ARBA00022824"/>
    </source>
</evidence>
<keyword evidence="9 12" id="KW-0472">Membrane</keyword>
<comment type="function">
    <text evidence="10">Mannosyltransferase that operates in the biosynthetic pathway of dolichol-linked oligosaccharides, the glycan precursors employed in protein asparagine (N)-glycosylation. The assembly of dolichol-linked oligosaccharides begins on the cytosolic side of the endoplasmic reticulum membrane and finishes in its lumen. The sequential addition of sugars to dolichol pyrophosphate produces dolichol-linked oligosaccharides containing fourteen sugars, including two GlcNAcs, nine mannoses and three glucoses. Once assembled, the oligosaccharide is transferred from the lipid to nascent proteins by oligosaccharyltransferases. In the lumen of the endoplasmic reticulum, adds the eighth mannose residue in an alpha-1,6 linkage onto Man(7)GlcNAc(2)-PP-dolichol to produce Man(8)GlcNAc(2)-PP-dolichol.</text>
</comment>
<dbReference type="EMBL" id="ATAM02000009">
    <property type="protein sequence ID" value="KAL0243913.1"/>
    <property type="molecule type" value="Genomic_DNA"/>
</dbReference>
<evidence type="ECO:0000256" key="5">
    <source>
        <dbReference type="ARBA" id="ARBA00022679"/>
    </source>
</evidence>
<keyword evidence="8 12" id="KW-1133">Transmembrane helix</keyword>
<evidence type="ECO:0000256" key="12">
    <source>
        <dbReference type="RuleBase" id="RU363075"/>
    </source>
</evidence>
<feature type="transmembrane region" description="Helical" evidence="12">
    <location>
        <begin position="156"/>
        <end position="177"/>
    </location>
</feature>
<accession>A0ABR3BN60</accession>
<evidence type="ECO:0000256" key="11">
    <source>
        <dbReference type="ARBA" id="ARBA00048899"/>
    </source>
</evidence>
<comment type="caution">
    <text evidence="13">The sequence shown here is derived from an EMBL/GenBank/DDBJ whole genome shotgun (WGS) entry which is preliminary data.</text>
</comment>
<protein>
    <recommendedName>
        <fullName evidence="12">Mannosyltransferase</fullName>
        <ecNumber evidence="12">2.4.1.-</ecNumber>
    </recommendedName>
</protein>
<reference evidence="14" key="1">
    <citation type="submission" date="2015-01" db="EMBL/GenBank/DDBJ databases">
        <title>The Genome Sequence of Cryptococcus gattii MMRL2647.</title>
        <authorList>
            <consortium name="The Broad Institute Genomics Platform"/>
            <person name="Cuomo C."/>
            <person name="Litvintseva A."/>
            <person name="Chen Y."/>
            <person name="Heitman J."/>
            <person name="Sun S."/>
            <person name="Springer D."/>
            <person name="Dromer F."/>
            <person name="Young S."/>
            <person name="Zeng Q."/>
            <person name="Gargeya S."/>
            <person name="Abouelleil A."/>
            <person name="Alvarado L."/>
            <person name="Chapman S.B."/>
            <person name="Gainer-Dewar J."/>
            <person name="Goldberg J."/>
            <person name="Griggs A."/>
            <person name="Gujja S."/>
            <person name="Hansen M."/>
            <person name="Howarth C."/>
            <person name="Imamovic A."/>
            <person name="Larimer J."/>
            <person name="Murphy C."/>
            <person name="Naylor J."/>
            <person name="Pearson M."/>
            <person name="Priest M."/>
            <person name="Roberts A."/>
            <person name="Saif S."/>
            <person name="Shea T."/>
            <person name="Sykes S."/>
            <person name="Wortman J."/>
            <person name="Nusbaum C."/>
            <person name="Birren B."/>
        </authorList>
    </citation>
    <scope>NUCLEOTIDE SEQUENCE [LARGE SCALE GENOMIC DNA]</scope>
    <source>
        <strain evidence="14">IND107</strain>
    </source>
</reference>
<comment type="catalytic activity">
    <reaction evidence="11">
        <text>an alpha-D-Man-(1-&gt;2)-alpha-D-Man-(1-&gt;2)-alpha-D-Man-(1-&gt;3)-[alpha-D-Man-(1-&gt;2)-alpha-D-Man-(1-&gt;3)-alpha-D-Man-(1-&gt;6)]-beta-D-Man-(1-&gt;4)-beta-D-GlcNAc-(1-&gt;4)-alpha-D-GlcNAc-diphospho-di-trans,poly-cis-dolichol + a di-trans,poly-cis-dolichyl beta-D-mannosyl phosphate = an alpha-D-Man-(1-&gt;2)-alpha-D-Man-(1-&gt;2)-alpha-D-Man-(1-&gt;3)-[alpha-D-Man-(1-&gt;2)-alpha-D-Man-(1-&gt;3)-[alpha-D-Man-(1-&gt;6)]-alpha-D-Man-(1-&gt;6)]-beta-D-Man-(1-&gt;4)-beta-D-GlcNAc-(1-&gt;4)-alpha-D-GlcNAc-diphospho-di-trans,poly-cis-dolichol + a di-trans,poly-cis-dolichyl phosphate + H(+)</text>
        <dbReference type="Rhea" id="RHEA:29535"/>
        <dbReference type="Rhea" id="RHEA-COMP:19498"/>
        <dbReference type="Rhea" id="RHEA-COMP:19501"/>
        <dbReference type="Rhea" id="RHEA-COMP:19518"/>
        <dbReference type="Rhea" id="RHEA-COMP:19519"/>
        <dbReference type="ChEBI" id="CHEBI:15378"/>
        <dbReference type="ChEBI" id="CHEBI:57683"/>
        <dbReference type="ChEBI" id="CHEBI:58211"/>
        <dbReference type="ChEBI" id="CHEBI:132517"/>
        <dbReference type="ChEBI" id="CHEBI:132519"/>
        <dbReference type="EC" id="2.4.1.260"/>
    </reaction>
    <physiologicalReaction direction="left-to-right" evidence="11">
        <dbReference type="Rhea" id="RHEA:29536"/>
    </physiologicalReaction>
</comment>
<comment type="pathway">
    <text evidence="2">Protein modification; protein glycosylation.</text>
</comment>
<dbReference type="InterPro" id="IPR005599">
    <property type="entry name" value="GPI_mannosylTrfase"/>
</dbReference>
<evidence type="ECO:0000256" key="4">
    <source>
        <dbReference type="ARBA" id="ARBA00022676"/>
    </source>
</evidence>
<dbReference type="GeneID" id="91992032"/>
<evidence type="ECO:0000256" key="3">
    <source>
        <dbReference type="ARBA" id="ARBA00007063"/>
    </source>
</evidence>
<comment type="subcellular location">
    <subcellularLocation>
        <location evidence="1 12">Endoplasmic reticulum membrane</location>
        <topology evidence="1 12">Multi-pass membrane protein</topology>
    </subcellularLocation>
</comment>
<feature type="transmembrane region" description="Helical" evidence="12">
    <location>
        <begin position="236"/>
        <end position="260"/>
    </location>
</feature>
<evidence type="ECO:0000256" key="9">
    <source>
        <dbReference type="ARBA" id="ARBA00023136"/>
    </source>
</evidence>
<dbReference type="EC" id="2.4.1.-" evidence="12"/>
<feature type="transmembrane region" description="Helical" evidence="12">
    <location>
        <begin position="207"/>
        <end position="224"/>
    </location>
</feature>
<dbReference type="Proteomes" id="UP000054399">
    <property type="component" value="Unassembled WGS sequence"/>
</dbReference>
<feature type="transmembrane region" description="Helical" evidence="12">
    <location>
        <begin position="386"/>
        <end position="406"/>
    </location>
</feature>
<evidence type="ECO:0000256" key="8">
    <source>
        <dbReference type="ARBA" id="ARBA00022989"/>
    </source>
</evidence>
<evidence type="ECO:0000313" key="13">
    <source>
        <dbReference type="EMBL" id="KAL0243913.1"/>
    </source>
</evidence>
<reference evidence="13 14" key="2">
    <citation type="submission" date="2024-01" db="EMBL/GenBank/DDBJ databases">
        <title>Comparative genomics of Cryptococcus and Kwoniella reveals pathogenesis evolution and contrasting modes of karyotype evolution via chromosome fusion or intercentromeric recombination.</title>
        <authorList>
            <person name="Coelho M.A."/>
            <person name="David-Palma M."/>
            <person name="Shea T."/>
            <person name="Bowers K."/>
            <person name="Mcginley-Smith S."/>
            <person name="Mohammad A.W."/>
            <person name="Gnirke A."/>
            <person name="Yurkov A.M."/>
            <person name="Nowrousian M."/>
            <person name="Sun S."/>
            <person name="Cuomo C.A."/>
            <person name="Heitman J."/>
        </authorList>
    </citation>
    <scope>NUCLEOTIDE SEQUENCE [LARGE SCALE GENOMIC DNA]</scope>
    <source>
        <strain evidence="13 14">IND107</strain>
    </source>
</reference>
<organism evidence="13 14">
    <name type="scientific">Cryptococcus tetragattii IND107</name>
    <dbReference type="NCBI Taxonomy" id="1296105"/>
    <lineage>
        <taxon>Eukaryota</taxon>
        <taxon>Fungi</taxon>
        <taxon>Dikarya</taxon>
        <taxon>Basidiomycota</taxon>
        <taxon>Agaricomycotina</taxon>
        <taxon>Tremellomycetes</taxon>
        <taxon>Tremellales</taxon>
        <taxon>Cryptococcaceae</taxon>
        <taxon>Cryptococcus</taxon>
        <taxon>Cryptococcus gattii species complex</taxon>
    </lineage>
</organism>
<gene>
    <name evidence="13" type="ORF">I308_105176</name>
</gene>
<feature type="transmembrane region" description="Helical" evidence="12">
    <location>
        <begin position="66"/>
        <end position="84"/>
    </location>
</feature>
<keyword evidence="14" id="KW-1185">Reference proteome</keyword>
<dbReference type="Pfam" id="PF03901">
    <property type="entry name" value="Glyco_transf_22"/>
    <property type="match status" value="1"/>
</dbReference>
<sequence>MRVRQMFWDERQHLPLSPHPSHLHFLPATISPGADCPFPSPVFKYIGSRRSYSYLAKPLLPIYEKLWYTLPFLVTFLHVFISPYTKVEETPALHAVHDILAHGISSNALQHYDHIVYPGPVARSMIPNLLLAAFTYPLSLVTGVRQGLPLQVLIRLVQTVFFSAGLAHLSSSISLYYRSKLTSRLFLILSTTQFHIPYYAGRTLPNFMALPFALFGISLIIRPSKHSSKPRLGLTIISLTGTIARMEIAPIALALALTLIWQRRLSVFQALSGGVYGGIIGIAMTSVIDVKFLSPNSYACDWWPELSSALFNIMHGKSKDWGVMPWWYYLSALSKLCLASIPLALLGCCISLRRNELDREMLKVLIGPVTGLVVTLSMVAHKEWRFVVYAVPLINILAARGACFLWSRQSTLLSVPVKLQLCFTKAIVLSLCFGNIGATILFASMTTGRPLSMHRSWLSASALHSGVTLFTLPEDEDLVELGLKIFRPESAYERCTYPFGNSPKELWDEGYMWVVNDEWEEFESAGEEGAWGWKVVKLVAGYGTIGKDGLKMVTRLAIMERKYD</sequence>